<dbReference type="InterPro" id="IPR010237">
    <property type="entry name" value="Pyr-5-nucltdase"/>
</dbReference>
<name>A0A0C3B355_SERVB</name>
<accession>A0A0C3B355</accession>
<dbReference type="NCBIfam" id="TIGR01993">
    <property type="entry name" value="Pyr-5-nucltdase"/>
    <property type="match status" value="1"/>
</dbReference>
<dbReference type="NCBIfam" id="TIGR01509">
    <property type="entry name" value="HAD-SF-IA-v3"/>
    <property type="match status" value="1"/>
</dbReference>
<evidence type="ECO:0000313" key="1">
    <source>
        <dbReference type="EMBL" id="KIM25966.1"/>
    </source>
</evidence>
<dbReference type="GO" id="GO:0008252">
    <property type="term" value="F:nucleotidase activity"/>
    <property type="evidence" value="ECO:0007669"/>
    <property type="project" value="TreeGrafter"/>
</dbReference>
<evidence type="ECO:0000313" key="2">
    <source>
        <dbReference type="Proteomes" id="UP000054097"/>
    </source>
</evidence>
<dbReference type="STRING" id="933852.A0A0C3B355"/>
<dbReference type="PANTHER" id="PTHR47438">
    <property type="entry name" value="PHOSPHATE METABOLISM PROTEIN 8-RELATED"/>
    <property type="match status" value="1"/>
</dbReference>
<dbReference type="InterPro" id="IPR036412">
    <property type="entry name" value="HAD-like_sf"/>
</dbReference>
<sequence length="288" mass="32860">MSQQYVVFFDIDNCLYSASTAISHLMMKKIRQYFVDLGFPEEEAERLHSQYYRQYGLAIRGLVKFHNIDPMDFNEKCDASLPLETLLKPDPSIRQLLLDIDRSKVRVWGATNAYITHAERVLTILGLRDLFEGIVSCDYANPEFTCKPEPEYYAMAMSRASLDPTSPEDRAKCLFVDDSLSNVRAARILQWGSSVWFRERLTPAQRAHLVSGDEVSLTDEEIQAKIEKQLRAQSGAYAEQLKRSLETDDGKDTEGVDAVIHSMHQLRDVWPFIFKSSPSTTVEESTTS</sequence>
<dbReference type="GO" id="GO:0009166">
    <property type="term" value="P:nucleotide catabolic process"/>
    <property type="evidence" value="ECO:0007669"/>
    <property type="project" value="TreeGrafter"/>
</dbReference>
<dbReference type="GO" id="GO:0006206">
    <property type="term" value="P:pyrimidine nucleobase metabolic process"/>
    <property type="evidence" value="ECO:0007669"/>
    <property type="project" value="TreeGrafter"/>
</dbReference>
<dbReference type="Gene3D" id="1.10.150.450">
    <property type="match status" value="1"/>
</dbReference>
<reference evidence="2" key="2">
    <citation type="submission" date="2015-01" db="EMBL/GenBank/DDBJ databases">
        <title>Evolutionary Origins and Diversification of the Mycorrhizal Mutualists.</title>
        <authorList>
            <consortium name="DOE Joint Genome Institute"/>
            <consortium name="Mycorrhizal Genomics Consortium"/>
            <person name="Kohler A."/>
            <person name="Kuo A."/>
            <person name="Nagy L.G."/>
            <person name="Floudas D."/>
            <person name="Copeland A."/>
            <person name="Barry K.W."/>
            <person name="Cichocki N."/>
            <person name="Veneault-Fourrey C."/>
            <person name="LaButti K."/>
            <person name="Lindquist E.A."/>
            <person name="Lipzen A."/>
            <person name="Lundell T."/>
            <person name="Morin E."/>
            <person name="Murat C."/>
            <person name="Riley R."/>
            <person name="Ohm R."/>
            <person name="Sun H."/>
            <person name="Tunlid A."/>
            <person name="Henrissat B."/>
            <person name="Grigoriev I.V."/>
            <person name="Hibbett D.S."/>
            <person name="Martin F."/>
        </authorList>
    </citation>
    <scope>NUCLEOTIDE SEQUENCE [LARGE SCALE GENOMIC DNA]</scope>
    <source>
        <strain evidence="2">MAFF 305830</strain>
    </source>
</reference>
<dbReference type="SUPFAM" id="SSF56784">
    <property type="entry name" value="HAD-like"/>
    <property type="match status" value="1"/>
</dbReference>
<keyword evidence="2" id="KW-1185">Reference proteome</keyword>
<evidence type="ECO:0008006" key="3">
    <source>
        <dbReference type="Google" id="ProtNLM"/>
    </source>
</evidence>
<dbReference type="Pfam" id="PF00702">
    <property type="entry name" value="Hydrolase"/>
    <property type="match status" value="1"/>
</dbReference>
<dbReference type="SFLD" id="SFLDG01132">
    <property type="entry name" value="C1.5.3:_5'-Nucleotidase_Like"/>
    <property type="match status" value="1"/>
</dbReference>
<reference evidence="1 2" key="1">
    <citation type="submission" date="2014-04" db="EMBL/GenBank/DDBJ databases">
        <authorList>
            <consortium name="DOE Joint Genome Institute"/>
            <person name="Kuo A."/>
            <person name="Zuccaro A."/>
            <person name="Kohler A."/>
            <person name="Nagy L.G."/>
            <person name="Floudas D."/>
            <person name="Copeland A."/>
            <person name="Barry K.W."/>
            <person name="Cichocki N."/>
            <person name="Veneault-Fourrey C."/>
            <person name="LaButti K."/>
            <person name="Lindquist E.A."/>
            <person name="Lipzen A."/>
            <person name="Lundell T."/>
            <person name="Morin E."/>
            <person name="Murat C."/>
            <person name="Sun H."/>
            <person name="Tunlid A."/>
            <person name="Henrissat B."/>
            <person name="Grigoriev I.V."/>
            <person name="Hibbett D.S."/>
            <person name="Martin F."/>
            <person name="Nordberg H.P."/>
            <person name="Cantor M.N."/>
            <person name="Hua S.X."/>
        </authorList>
    </citation>
    <scope>NUCLEOTIDE SEQUENCE [LARGE SCALE GENOMIC DNA]</scope>
    <source>
        <strain evidence="1 2">MAFF 305830</strain>
    </source>
</reference>
<dbReference type="OrthoDB" id="1065058at2759"/>
<dbReference type="SFLD" id="SFLDG01129">
    <property type="entry name" value="C1.5:_HAD__Beta-PGM__Phosphata"/>
    <property type="match status" value="1"/>
</dbReference>
<dbReference type="Gene3D" id="3.40.50.1000">
    <property type="entry name" value="HAD superfamily/HAD-like"/>
    <property type="match status" value="1"/>
</dbReference>
<gene>
    <name evidence="1" type="ORF">M408DRAFT_73535</name>
</gene>
<protein>
    <recommendedName>
        <fullName evidence="3">Pyrimidine 5'-nucleotidase</fullName>
    </recommendedName>
</protein>
<dbReference type="HOGENOM" id="CLU_059493_0_0_1"/>
<proteinExistence type="predicted"/>
<organism evidence="1 2">
    <name type="scientific">Serendipita vermifera MAFF 305830</name>
    <dbReference type="NCBI Taxonomy" id="933852"/>
    <lineage>
        <taxon>Eukaryota</taxon>
        <taxon>Fungi</taxon>
        <taxon>Dikarya</taxon>
        <taxon>Basidiomycota</taxon>
        <taxon>Agaricomycotina</taxon>
        <taxon>Agaricomycetes</taxon>
        <taxon>Sebacinales</taxon>
        <taxon>Serendipitaceae</taxon>
        <taxon>Serendipita</taxon>
    </lineage>
</organism>
<dbReference type="InterPro" id="IPR006439">
    <property type="entry name" value="HAD-SF_hydro_IA"/>
</dbReference>
<dbReference type="Proteomes" id="UP000054097">
    <property type="component" value="Unassembled WGS sequence"/>
</dbReference>
<dbReference type="EMBL" id="KN824310">
    <property type="protein sequence ID" value="KIM25966.1"/>
    <property type="molecule type" value="Genomic_DNA"/>
</dbReference>
<dbReference type="PANTHER" id="PTHR47438:SF1">
    <property type="entry name" value="PHOSPHATE METABOLISM PROTEIN 8-RELATED"/>
    <property type="match status" value="1"/>
</dbReference>
<dbReference type="InterPro" id="IPR023214">
    <property type="entry name" value="HAD_sf"/>
</dbReference>
<dbReference type="InterPro" id="IPR052791">
    <property type="entry name" value="SSM1_domain"/>
</dbReference>
<dbReference type="AlphaFoldDB" id="A0A0C3B355"/>
<dbReference type="SFLD" id="SFLDS00003">
    <property type="entry name" value="Haloacid_Dehalogenase"/>
    <property type="match status" value="1"/>
</dbReference>